<accession>A0A1J5RP09</accession>
<organism evidence="3">
    <name type="scientific">mine drainage metagenome</name>
    <dbReference type="NCBI Taxonomy" id="410659"/>
    <lineage>
        <taxon>unclassified sequences</taxon>
        <taxon>metagenomes</taxon>
        <taxon>ecological metagenomes</taxon>
    </lineage>
</organism>
<dbReference type="PANTHER" id="PTHR12192:SF2">
    <property type="entry name" value="GLUTATHIONE-SPECIFIC GAMMA-GLUTAMYLCYCLOTRANSFERASE 2"/>
    <property type="match status" value="1"/>
</dbReference>
<dbReference type="GO" id="GO:0006751">
    <property type="term" value="P:glutathione catabolic process"/>
    <property type="evidence" value="ECO:0007669"/>
    <property type="project" value="InterPro"/>
</dbReference>
<dbReference type="EC" id="4.3.2.7" evidence="1"/>
<dbReference type="InterPro" id="IPR006840">
    <property type="entry name" value="ChaC"/>
</dbReference>
<protein>
    <recommendedName>
        <fullName evidence="1">glutathione-specific gamma-glutamylcyclotransferase</fullName>
        <ecNumber evidence="1">4.3.2.7</ecNumber>
    </recommendedName>
</protein>
<proteinExistence type="predicted"/>
<evidence type="ECO:0000256" key="2">
    <source>
        <dbReference type="ARBA" id="ARBA00023239"/>
    </source>
</evidence>
<dbReference type="Gene3D" id="3.10.490.10">
    <property type="entry name" value="Gamma-glutamyl cyclotransferase-like"/>
    <property type="match status" value="1"/>
</dbReference>
<sequence>MSFWVFGYGSLMWRPDFPFEESQTALLHGWHRAMCILSTHYRGTPGQPGLVLGLTRGGSCRGIAFRVAEGREAEVQGILHRRELISDVYTPRFAPVRLGDGRRVPAYIFVARPEHAQYAGRLDAAARAALIRQGHGHGGSSRDYLASTLEQLAGMGLGGGELARLLRLVDGKDQTRR</sequence>
<reference evidence="3" key="1">
    <citation type="submission" date="2016-10" db="EMBL/GenBank/DDBJ databases">
        <title>Sequence of Gallionella enrichment culture.</title>
        <authorList>
            <person name="Poehlein A."/>
            <person name="Muehling M."/>
            <person name="Daniel R."/>
        </authorList>
    </citation>
    <scope>NUCLEOTIDE SEQUENCE</scope>
</reference>
<dbReference type="InterPro" id="IPR013024">
    <property type="entry name" value="GGCT-like"/>
</dbReference>
<evidence type="ECO:0000313" key="3">
    <source>
        <dbReference type="EMBL" id="OIQ93695.1"/>
    </source>
</evidence>
<evidence type="ECO:0000256" key="1">
    <source>
        <dbReference type="ARBA" id="ARBA00012344"/>
    </source>
</evidence>
<gene>
    <name evidence="3" type="ORF">GALL_243780</name>
</gene>
<dbReference type="CDD" id="cd06661">
    <property type="entry name" value="GGCT_like"/>
    <property type="match status" value="1"/>
</dbReference>
<dbReference type="InterPro" id="IPR036568">
    <property type="entry name" value="GGCT-like_sf"/>
</dbReference>
<dbReference type="SUPFAM" id="SSF110857">
    <property type="entry name" value="Gamma-glutamyl cyclotransferase-like"/>
    <property type="match status" value="1"/>
</dbReference>
<dbReference type="AlphaFoldDB" id="A0A1J5RP09"/>
<dbReference type="EMBL" id="MLJW01000202">
    <property type="protein sequence ID" value="OIQ93695.1"/>
    <property type="molecule type" value="Genomic_DNA"/>
</dbReference>
<dbReference type="Pfam" id="PF04752">
    <property type="entry name" value="ChaC"/>
    <property type="match status" value="1"/>
</dbReference>
<keyword evidence="2" id="KW-0456">Lyase</keyword>
<dbReference type="PANTHER" id="PTHR12192">
    <property type="entry name" value="CATION TRANSPORT PROTEIN CHAC-RELATED"/>
    <property type="match status" value="1"/>
</dbReference>
<name>A0A1J5RP09_9ZZZZ</name>
<dbReference type="GO" id="GO:0061928">
    <property type="term" value="F:glutathione specific gamma-glutamylcyclotransferase activity"/>
    <property type="evidence" value="ECO:0007669"/>
    <property type="project" value="UniProtKB-EC"/>
</dbReference>
<comment type="caution">
    <text evidence="3">The sequence shown here is derived from an EMBL/GenBank/DDBJ whole genome shotgun (WGS) entry which is preliminary data.</text>
</comment>
<dbReference type="GO" id="GO:0005737">
    <property type="term" value="C:cytoplasm"/>
    <property type="evidence" value="ECO:0007669"/>
    <property type="project" value="TreeGrafter"/>
</dbReference>